<accession>A0A6M3LAZ0</accession>
<sequence length="233" mass="27026">MCYNYGGGKEMPNVGELKRGYQIGIKTHTWYIYCKCDKCGREGWKQAVGNPLRPRFPNCKVCVGKENAKKNPYYRKDGVIYHKSSNRTWLRLEPDDQYYPMTRNYGYVLRARLVMAKHLGRCLNSDEIVHHKNLDTNDDALDNLKLCKGTGEHMSQPEHHKRYVHTDDEFPVVQKNGKVSWYTKEMCVDCSKERLVPKHNHSHRCSSCATKKLHRELGRGGGYGNWKGDITIT</sequence>
<dbReference type="GO" id="GO:0004519">
    <property type="term" value="F:endonuclease activity"/>
    <property type="evidence" value="ECO:0007669"/>
    <property type="project" value="UniProtKB-KW"/>
</dbReference>
<name>A0A6M3LAZ0_9ZZZZ</name>
<reference evidence="1" key="1">
    <citation type="submission" date="2020-03" db="EMBL/GenBank/DDBJ databases">
        <title>The deep terrestrial virosphere.</title>
        <authorList>
            <person name="Holmfeldt K."/>
            <person name="Nilsson E."/>
            <person name="Simone D."/>
            <person name="Lopez-Fernandez M."/>
            <person name="Wu X."/>
            <person name="de Brujin I."/>
            <person name="Lundin D."/>
            <person name="Andersson A."/>
            <person name="Bertilsson S."/>
            <person name="Dopson M."/>
        </authorList>
    </citation>
    <scope>NUCLEOTIDE SEQUENCE</scope>
    <source>
        <strain evidence="1">MM415B02392</strain>
    </source>
</reference>
<dbReference type="Gene3D" id="3.90.75.20">
    <property type="match status" value="1"/>
</dbReference>
<keyword evidence="1" id="KW-0255">Endonuclease</keyword>
<organism evidence="1">
    <name type="scientific">viral metagenome</name>
    <dbReference type="NCBI Taxonomy" id="1070528"/>
    <lineage>
        <taxon>unclassified sequences</taxon>
        <taxon>metagenomes</taxon>
        <taxon>organismal metagenomes</taxon>
    </lineage>
</organism>
<evidence type="ECO:0000313" key="1">
    <source>
        <dbReference type="EMBL" id="QJA90335.1"/>
    </source>
</evidence>
<proteinExistence type="predicted"/>
<dbReference type="SUPFAM" id="SSF54060">
    <property type="entry name" value="His-Me finger endonucleases"/>
    <property type="match status" value="1"/>
</dbReference>
<protein>
    <submittedName>
        <fullName evidence="1">Putative homing endonuclease</fullName>
    </submittedName>
</protein>
<gene>
    <name evidence="1" type="ORF">MM415B02392_0012</name>
</gene>
<dbReference type="EMBL" id="MT142906">
    <property type="protein sequence ID" value="QJA90335.1"/>
    <property type="molecule type" value="Genomic_DNA"/>
</dbReference>
<keyword evidence="1" id="KW-0540">Nuclease</keyword>
<keyword evidence="1" id="KW-0378">Hydrolase</keyword>
<dbReference type="InterPro" id="IPR044925">
    <property type="entry name" value="His-Me_finger_sf"/>
</dbReference>
<dbReference type="AlphaFoldDB" id="A0A6M3LAZ0"/>